<evidence type="ECO:0000256" key="3">
    <source>
        <dbReference type="ARBA" id="ARBA00022692"/>
    </source>
</evidence>
<evidence type="ECO:0000256" key="2">
    <source>
        <dbReference type="ARBA" id="ARBA00022475"/>
    </source>
</evidence>
<dbReference type="PANTHER" id="PTHR30572">
    <property type="entry name" value="MEMBRANE COMPONENT OF TRANSPORTER-RELATED"/>
    <property type="match status" value="1"/>
</dbReference>
<accession>A0A2N9LUH3</accession>
<feature type="transmembrane region" description="Helical" evidence="6">
    <location>
        <begin position="6"/>
        <end position="37"/>
    </location>
</feature>
<name>A0A2N9LUH3_9BACT</name>
<organism evidence="9 10">
    <name type="scientific">Candidatus Sulfuritelmatomonas gaucii</name>
    <dbReference type="NCBI Taxonomy" id="2043161"/>
    <lineage>
        <taxon>Bacteria</taxon>
        <taxon>Pseudomonadati</taxon>
        <taxon>Acidobacteriota</taxon>
        <taxon>Terriglobia</taxon>
        <taxon>Terriglobales</taxon>
        <taxon>Acidobacteriaceae</taxon>
        <taxon>Candidatus Sulfuritelmatomonas</taxon>
    </lineage>
</organism>
<dbReference type="Pfam" id="PF12704">
    <property type="entry name" value="MacB_PCD"/>
    <property type="match status" value="1"/>
</dbReference>
<evidence type="ECO:0000256" key="4">
    <source>
        <dbReference type="ARBA" id="ARBA00022989"/>
    </source>
</evidence>
<keyword evidence="2" id="KW-1003">Cell membrane</keyword>
<evidence type="ECO:0000256" key="1">
    <source>
        <dbReference type="ARBA" id="ARBA00004651"/>
    </source>
</evidence>
<dbReference type="InterPro" id="IPR050250">
    <property type="entry name" value="Macrolide_Exporter_MacB"/>
</dbReference>
<evidence type="ECO:0000256" key="6">
    <source>
        <dbReference type="SAM" id="Phobius"/>
    </source>
</evidence>
<dbReference type="Proteomes" id="UP000239735">
    <property type="component" value="Unassembled WGS sequence"/>
</dbReference>
<evidence type="ECO:0000259" key="7">
    <source>
        <dbReference type="Pfam" id="PF02687"/>
    </source>
</evidence>
<dbReference type="GO" id="GO:0005886">
    <property type="term" value="C:plasma membrane"/>
    <property type="evidence" value="ECO:0007669"/>
    <property type="project" value="UniProtKB-SubCell"/>
</dbReference>
<dbReference type="PANTHER" id="PTHR30572:SF15">
    <property type="entry name" value="ABC TRANSPORTER PERMEASE"/>
    <property type="match status" value="1"/>
</dbReference>
<dbReference type="Pfam" id="PF02687">
    <property type="entry name" value="FtsX"/>
    <property type="match status" value="1"/>
</dbReference>
<feature type="transmembrane region" description="Helical" evidence="6">
    <location>
        <begin position="339"/>
        <end position="365"/>
    </location>
</feature>
<reference evidence="10" key="1">
    <citation type="submission" date="2018-02" db="EMBL/GenBank/DDBJ databases">
        <authorList>
            <person name="Hausmann B."/>
        </authorList>
    </citation>
    <scope>NUCLEOTIDE SEQUENCE [LARGE SCALE GENOMIC DNA]</scope>
    <source>
        <strain evidence="10">Peat soil MAG SbA5</strain>
    </source>
</reference>
<protein>
    <submittedName>
        <fullName evidence="9">ABC efflux pump, inner membrane subunit</fullName>
    </submittedName>
</protein>
<dbReference type="InterPro" id="IPR003838">
    <property type="entry name" value="ABC3_permease_C"/>
</dbReference>
<dbReference type="OrthoDB" id="241967at2"/>
<dbReference type="GO" id="GO:0022857">
    <property type="term" value="F:transmembrane transporter activity"/>
    <property type="evidence" value="ECO:0007669"/>
    <property type="project" value="TreeGrafter"/>
</dbReference>
<dbReference type="AlphaFoldDB" id="A0A2N9LUH3"/>
<dbReference type="InterPro" id="IPR025857">
    <property type="entry name" value="MacB_PCD"/>
</dbReference>
<evidence type="ECO:0000259" key="8">
    <source>
        <dbReference type="Pfam" id="PF12704"/>
    </source>
</evidence>
<feature type="transmembrane region" description="Helical" evidence="6">
    <location>
        <begin position="293"/>
        <end position="318"/>
    </location>
</feature>
<feature type="domain" description="MacB-like periplasmic core" evidence="8">
    <location>
        <begin position="57"/>
        <end position="267"/>
    </location>
</feature>
<evidence type="ECO:0000313" key="9">
    <source>
        <dbReference type="EMBL" id="SPE26877.1"/>
    </source>
</evidence>
<evidence type="ECO:0000313" key="10">
    <source>
        <dbReference type="Proteomes" id="UP000239735"/>
    </source>
</evidence>
<sequence length="428" mass="45132">MVTKLIIGVVITLAAIVALVLVLAIVGGIVAGLLAPLIGSVPISYNLRSIRARWTSTIVAILGIAGTVGVFVAMLSLARGFRATLVASGTPDDALVMRAGSTSEMMGGITLDSVKLVQDKPGVARDASGQPLVTQEVVGVVPIPLISTGTDANVEVRGVSPNVLQIRKFVKIVQGRMFHSGLDELVVGRNASKTYEGLTVGNTVNFGGGHWKVVGVFDAGGSSFDSEVWCDARILNEVLKRPENIFQSATVHLTSPAAFDKFKDSITSDPQLNLEVEREVDYYAKQSSAMTQLITVLGGLVAAVMAIGAVFGALNTMYSAVSERGREIATMRALGFSSWNVILSFLFEALLISFIAGIIGCLVVLPLNGMTTQTMNFSTFSNIAFAFKITFNLLVMGVIFALAMGVLGGLLPAVRAALRPVAVTLREL</sequence>
<keyword evidence="5 6" id="KW-0472">Membrane</keyword>
<feature type="transmembrane region" description="Helical" evidence="6">
    <location>
        <begin position="385"/>
        <end position="411"/>
    </location>
</feature>
<keyword evidence="3 6" id="KW-0812">Transmembrane</keyword>
<dbReference type="EMBL" id="OKRB01000115">
    <property type="protein sequence ID" value="SPE26877.1"/>
    <property type="molecule type" value="Genomic_DNA"/>
</dbReference>
<feature type="domain" description="ABC3 transporter permease C-terminal" evidence="7">
    <location>
        <begin position="300"/>
        <end position="416"/>
    </location>
</feature>
<proteinExistence type="predicted"/>
<gene>
    <name evidence="9" type="ORF">SBA5_560043</name>
</gene>
<feature type="transmembrane region" description="Helical" evidence="6">
    <location>
        <begin position="58"/>
        <end position="78"/>
    </location>
</feature>
<evidence type="ECO:0000256" key="5">
    <source>
        <dbReference type="ARBA" id="ARBA00023136"/>
    </source>
</evidence>
<keyword evidence="4 6" id="KW-1133">Transmembrane helix</keyword>
<comment type="subcellular location">
    <subcellularLocation>
        <location evidence="1">Cell membrane</location>
        <topology evidence="1">Multi-pass membrane protein</topology>
    </subcellularLocation>
</comment>